<dbReference type="InterPro" id="IPR050763">
    <property type="entry name" value="ABC_transporter_ATP-binding"/>
</dbReference>
<evidence type="ECO:0000259" key="5">
    <source>
        <dbReference type="PROSITE" id="PS50893"/>
    </source>
</evidence>
<organism evidence="6 7">
    <name type="scientific">Deinococcus oregonensis</name>
    <dbReference type="NCBI Taxonomy" id="1805970"/>
    <lineage>
        <taxon>Bacteria</taxon>
        <taxon>Thermotogati</taxon>
        <taxon>Deinococcota</taxon>
        <taxon>Deinococci</taxon>
        <taxon>Deinococcales</taxon>
        <taxon>Deinococcaceae</taxon>
        <taxon>Deinococcus</taxon>
    </lineage>
</organism>
<dbReference type="Proteomes" id="UP001589733">
    <property type="component" value="Unassembled WGS sequence"/>
</dbReference>
<comment type="caution">
    <text evidence="6">The sequence shown here is derived from an EMBL/GenBank/DDBJ whole genome shotgun (WGS) entry which is preliminary data.</text>
</comment>
<evidence type="ECO:0000313" key="6">
    <source>
        <dbReference type="EMBL" id="MFB9990477.1"/>
    </source>
</evidence>
<gene>
    <name evidence="6" type="ORF">ACFFLM_00525</name>
</gene>
<evidence type="ECO:0000256" key="1">
    <source>
        <dbReference type="ARBA" id="ARBA00005417"/>
    </source>
</evidence>
<keyword evidence="3" id="KW-0547">Nucleotide-binding</keyword>
<keyword evidence="2" id="KW-0813">Transport</keyword>
<dbReference type="SMART" id="SM00382">
    <property type="entry name" value="AAA"/>
    <property type="match status" value="1"/>
</dbReference>
<sequence length="304" mass="33569">MTTSVIHTQALAKVYRTGVGLQPLNLEIKAGEIFGFLGPNGAGKTTAIRTLMGYLRPTGGEAQVLGLDVRRSTREIHAQVGYLPGELRLAPHLTAQELFGILGRLRGGMSVRQVHELTDRFGLDSSRPLGTLSKGNKQKVGLIAALLGQPDLLILDEPTDGLDPLVHDEVLQVLREFRREGRTVFLSSHVLTEVEQVADRVGIIRGGRLVTVARVAELKAQLPHRLEVRFAQPVPESVFQTLPELRDVQIEHQTLRCVVVGEADHLIKTLAAYRVLEIRGHQPSLEDVFLSFYREEAHVDSLAF</sequence>
<dbReference type="SUPFAM" id="SSF52540">
    <property type="entry name" value="P-loop containing nucleoside triphosphate hydrolases"/>
    <property type="match status" value="1"/>
</dbReference>
<evidence type="ECO:0000256" key="2">
    <source>
        <dbReference type="ARBA" id="ARBA00022448"/>
    </source>
</evidence>
<dbReference type="InterPro" id="IPR027417">
    <property type="entry name" value="P-loop_NTPase"/>
</dbReference>
<evidence type="ECO:0000313" key="7">
    <source>
        <dbReference type="Proteomes" id="UP001589733"/>
    </source>
</evidence>
<protein>
    <submittedName>
        <fullName evidence="6">ABC transporter ATP-binding protein</fullName>
    </submittedName>
</protein>
<feature type="domain" description="ABC transporter" evidence="5">
    <location>
        <begin position="6"/>
        <end position="231"/>
    </location>
</feature>
<dbReference type="PROSITE" id="PS50893">
    <property type="entry name" value="ABC_TRANSPORTER_2"/>
    <property type="match status" value="1"/>
</dbReference>
<accession>A0ABV6ASK6</accession>
<reference evidence="6 7" key="1">
    <citation type="submission" date="2024-09" db="EMBL/GenBank/DDBJ databases">
        <authorList>
            <person name="Sun Q."/>
            <person name="Mori K."/>
        </authorList>
    </citation>
    <scope>NUCLEOTIDE SEQUENCE [LARGE SCALE GENOMIC DNA]</scope>
    <source>
        <strain evidence="6 7">JCM 13503</strain>
    </source>
</reference>
<dbReference type="PROSITE" id="PS00211">
    <property type="entry name" value="ABC_TRANSPORTER_1"/>
    <property type="match status" value="1"/>
</dbReference>
<dbReference type="InterPro" id="IPR017871">
    <property type="entry name" value="ABC_transporter-like_CS"/>
</dbReference>
<evidence type="ECO:0000256" key="3">
    <source>
        <dbReference type="ARBA" id="ARBA00022741"/>
    </source>
</evidence>
<dbReference type="RefSeq" id="WP_380004431.1">
    <property type="nucleotide sequence ID" value="NZ_JBHLYR010000003.1"/>
</dbReference>
<dbReference type="Pfam" id="PF00005">
    <property type="entry name" value="ABC_tran"/>
    <property type="match status" value="1"/>
</dbReference>
<dbReference type="InterPro" id="IPR003439">
    <property type="entry name" value="ABC_transporter-like_ATP-bd"/>
</dbReference>
<dbReference type="EMBL" id="JBHLYR010000003">
    <property type="protein sequence ID" value="MFB9990477.1"/>
    <property type="molecule type" value="Genomic_DNA"/>
</dbReference>
<dbReference type="PANTHER" id="PTHR42711:SF5">
    <property type="entry name" value="ABC TRANSPORTER ATP-BINDING PROTEIN NATA"/>
    <property type="match status" value="1"/>
</dbReference>
<dbReference type="InterPro" id="IPR003593">
    <property type="entry name" value="AAA+_ATPase"/>
</dbReference>
<evidence type="ECO:0000256" key="4">
    <source>
        <dbReference type="ARBA" id="ARBA00022840"/>
    </source>
</evidence>
<dbReference type="GO" id="GO:0005524">
    <property type="term" value="F:ATP binding"/>
    <property type="evidence" value="ECO:0007669"/>
    <property type="project" value="UniProtKB-KW"/>
</dbReference>
<dbReference type="CDD" id="cd03230">
    <property type="entry name" value="ABC_DR_subfamily_A"/>
    <property type="match status" value="1"/>
</dbReference>
<dbReference type="Gene3D" id="3.40.50.300">
    <property type="entry name" value="P-loop containing nucleotide triphosphate hydrolases"/>
    <property type="match status" value="1"/>
</dbReference>
<comment type="similarity">
    <text evidence="1">Belongs to the ABC transporter superfamily.</text>
</comment>
<keyword evidence="7" id="KW-1185">Reference proteome</keyword>
<dbReference type="PANTHER" id="PTHR42711">
    <property type="entry name" value="ABC TRANSPORTER ATP-BINDING PROTEIN"/>
    <property type="match status" value="1"/>
</dbReference>
<proteinExistence type="inferred from homology"/>
<name>A0ABV6ASK6_9DEIO</name>
<keyword evidence="4 6" id="KW-0067">ATP-binding</keyword>